<sequence>MRNIDKLDCIDVEALSAQRIPIACGAIYASARRSKAAGGTFNPDLAGEGYSYYGLPPPDGVRSTPEHHLHCASTLLNGDQK</sequence>
<reference evidence="1" key="1">
    <citation type="submission" date="2021-02" db="EMBL/GenBank/DDBJ databases">
        <authorList>
            <person name="Steward A R."/>
        </authorList>
    </citation>
    <scope>NUCLEOTIDE SEQUENCE</scope>
</reference>
<evidence type="ECO:0000313" key="1">
    <source>
        <dbReference type="EMBL" id="CAF4835149.1"/>
    </source>
</evidence>
<dbReference type="AlphaFoldDB" id="A0A821R2V7"/>
<proteinExistence type="predicted"/>
<evidence type="ECO:0000313" key="2">
    <source>
        <dbReference type="Proteomes" id="UP000663880"/>
    </source>
</evidence>
<dbReference type="EMBL" id="CAJOBZ010000011">
    <property type="protein sequence ID" value="CAF4835149.1"/>
    <property type="molecule type" value="Genomic_DNA"/>
</dbReference>
<protein>
    <submittedName>
        <fullName evidence="1">Uncharacterized protein</fullName>
    </submittedName>
</protein>
<comment type="caution">
    <text evidence="1">The sequence shown here is derived from an EMBL/GenBank/DDBJ whole genome shotgun (WGS) entry which is preliminary data.</text>
</comment>
<organism evidence="1 2">
    <name type="scientific">Pieris macdunnoughi</name>
    <dbReference type="NCBI Taxonomy" id="345717"/>
    <lineage>
        <taxon>Eukaryota</taxon>
        <taxon>Metazoa</taxon>
        <taxon>Ecdysozoa</taxon>
        <taxon>Arthropoda</taxon>
        <taxon>Hexapoda</taxon>
        <taxon>Insecta</taxon>
        <taxon>Pterygota</taxon>
        <taxon>Neoptera</taxon>
        <taxon>Endopterygota</taxon>
        <taxon>Lepidoptera</taxon>
        <taxon>Glossata</taxon>
        <taxon>Ditrysia</taxon>
        <taxon>Papilionoidea</taxon>
        <taxon>Pieridae</taxon>
        <taxon>Pierinae</taxon>
        <taxon>Pieris</taxon>
    </lineage>
</organism>
<accession>A0A821R2V7</accession>
<keyword evidence="2" id="KW-1185">Reference proteome</keyword>
<dbReference type="Proteomes" id="UP000663880">
    <property type="component" value="Unassembled WGS sequence"/>
</dbReference>
<gene>
    <name evidence="1" type="ORF">PMACD_LOCUS5645</name>
</gene>
<name>A0A821R2V7_9NEOP</name>